<name>A0A835YGV2_9CHLO</name>
<evidence type="ECO:0000313" key="9">
    <source>
        <dbReference type="Proteomes" id="UP000612055"/>
    </source>
</evidence>
<reference evidence="8" key="1">
    <citation type="journal article" date="2020" name="bioRxiv">
        <title>Comparative genomics of Chlamydomonas.</title>
        <authorList>
            <person name="Craig R.J."/>
            <person name="Hasan A.R."/>
            <person name="Ness R.W."/>
            <person name="Keightley P.D."/>
        </authorList>
    </citation>
    <scope>NUCLEOTIDE SEQUENCE</scope>
    <source>
        <strain evidence="8">CCAP 11/70</strain>
    </source>
</reference>
<feature type="transmembrane region" description="Helical" evidence="6">
    <location>
        <begin position="231"/>
        <end position="253"/>
    </location>
</feature>
<feature type="transmembrane region" description="Helical" evidence="6">
    <location>
        <begin position="51"/>
        <end position="72"/>
    </location>
</feature>
<dbReference type="GO" id="GO:0042910">
    <property type="term" value="F:xenobiotic transmembrane transporter activity"/>
    <property type="evidence" value="ECO:0007669"/>
    <property type="project" value="InterPro"/>
</dbReference>
<comment type="similarity">
    <text evidence="2 6">Belongs to the multi antimicrobial extrusion (MATE) (TC 2.A.66.1) family.</text>
</comment>
<feature type="transmembrane region" description="Helical" evidence="6">
    <location>
        <begin position="354"/>
        <end position="378"/>
    </location>
</feature>
<gene>
    <name evidence="8" type="ORF">HYH03_000054</name>
</gene>
<evidence type="ECO:0000256" key="4">
    <source>
        <dbReference type="ARBA" id="ARBA00022989"/>
    </source>
</evidence>
<evidence type="ECO:0000256" key="1">
    <source>
        <dbReference type="ARBA" id="ARBA00004141"/>
    </source>
</evidence>
<dbReference type="PANTHER" id="PTHR11206">
    <property type="entry name" value="MULTIDRUG RESISTANCE PROTEIN"/>
    <property type="match status" value="1"/>
</dbReference>
<evidence type="ECO:0000256" key="5">
    <source>
        <dbReference type="ARBA" id="ARBA00023136"/>
    </source>
</evidence>
<feature type="transmembrane region" description="Helical" evidence="6">
    <location>
        <begin position="170"/>
        <end position="191"/>
    </location>
</feature>
<dbReference type="Pfam" id="PF01554">
    <property type="entry name" value="MatE"/>
    <property type="match status" value="2"/>
</dbReference>
<evidence type="ECO:0000313" key="8">
    <source>
        <dbReference type="EMBL" id="KAG2501547.1"/>
    </source>
</evidence>
<feature type="transmembrane region" description="Helical" evidence="6">
    <location>
        <begin position="433"/>
        <end position="452"/>
    </location>
</feature>
<evidence type="ECO:0000256" key="7">
    <source>
        <dbReference type="SAM" id="MobiDB-lite"/>
    </source>
</evidence>
<dbReference type="CDD" id="cd13132">
    <property type="entry name" value="MATE_eukaryotic"/>
    <property type="match status" value="1"/>
</dbReference>
<dbReference type="AlphaFoldDB" id="A0A835YGV2"/>
<protein>
    <recommendedName>
        <fullName evidence="6">Protein DETOXIFICATION</fullName>
    </recommendedName>
    <alternativeName>
        <fullName evidence="6">Multidrug and toxic compound extrusion protein</fullName>
    </alternativeName>
</protein>
<dbReference type="Proteomes" id="UP000612055">
    <property type="component" value="Unassembled WGS sequence"/>
</dbReference>
<comment type="caution">
    <text evidence="6">Lacks conserved residue(s) required for the propagation of feature annotation.</text>
</comment>
<feature type="transmembrane region" description="Helical" evidence="6">
    <location>
        <begin position="274"/>
        <end position="293"/>
    </location>
</feature>
<feature type="transmembrane region" description="Helical" evidence="6">
    <location>
        <begin position="203"/>
        <end position="225"/>
    </location>
</feature>
<dbReference type="InterPro" id="IPR045069">
    <property type="entry name" value="MATE_euk"/>
</dbReference>
<comment type="caution">
    <text evidence="8">The sequence shown here is derived from an EMBL/GenBank/DDBJ whole genome shotgun (WGS) entry which is preliminary data.</text>
</comment>
<dbReference type="GO" id="GO:0015297">
    <property type="term" value="F:antiporter activity"/>
    <property type="evidence" value="ECO:0007669"/>
    <property type="project" value="InterPro"/>
</dbReference>
<keyword evidence="4 6" id="KW-1133">Transmembrane helix</keyword>
<feature type="region of interest" description="Disordered" evidence="7">
    <location>
        <begin position="547"/>
        <end position="582"/>
    </location>
</feature>
<feature type="transmembrane region" description="Helical" evidence="6">
    <location>
        <begin position="458"/>
        <end position="478"/>
    </location>
</feature>
<dbReference type="GO" id="GO:0016020">
    <property type="term" value="C:membrane"/>
    <property type="evidence" value="ECO:0007669"/>
    <property type="project" value="UniProtKB-SubCell"/>
</dbReference>
<proteinExistence type="inferred from homology"/>
<evidence type="ECO:0000256" key="6">
    <source>
        <dbReference type="RuleBase" id="RU004914"/>
    </source>
</evidence>
<dbReference type="GO" id="GO:1990961">
    <property type="term" value="P:xenobiotic detoxification by transmembrane export across the plasma membrane"/>
    <property type="evidence" value="ECO:0007669"/>
    <property type="project" value="InterPro"/>
</dbReference>
<keyword evidence="5 6" id="KW-0472">Membrane</keyword>
<dbReference type="OrthoDB" id="2126698at2759"/>
<comment type="subcellular location">
    <subcellularLocation>
        <location evidence="1">Membrane</location>
        <topology evidence="1">Multi-pass membrane protein</topology>
    </subcellularLocation>
</comment>
<dbReference type="InterPro" id="IPR002528">
    <property type="entry name" value="MATE_fam"/>
</dbReference>
<evidence type="ECO:0000256" key="2">
    <source>
        <dbReference type="ARBA" id="ARBA00010199"/>
    </source>
</evidence>
<dbReference type="NCBIfam" id="TIGR00797">
    <property type="entry name" value="matE"/>
    <property type="match status" value="1"/>
</dbReference>
<feature type="transmembrane region" description="Helical" evidence="6">
    <location>
        <begin position="124"/>
        <end position="150"/>
    </location>
</feature>
<organism evidence="8 9">
    <name type="scientific">Edaphochlamys debaryana</name>
    <dbReference type="NCBI Taxonomy" id="47281"/>
    <lineage>
        <taxon>Eukaryota</taxon>
        <taxon>Viridiplantae</taxon>
        <taxon>Chlorophyta</taxon>
        <taxon>core chlorophytes</taxon>
        <taxon>Chlorophyceae</taxon>
        <taxon>CS clade</taxon>
        <taxon>Chlamydomonadales</taxon>
        <taxon>Chlamydomonadales incertae sedis</taxon>
        <taxon>Edaphochlamys</taxon>
    </lineage>
</organism>
<evidence type="ECO:0000256" key="3">
    <source>
        <dbReference type="ARBA" id="ARBA00022692"/>
    </source>
</evidence>
<keyword evidence="9" id="KW-1185">Reference proteome</keyword>
<sequence>MASASAEAALSEASLHVPLLLSSQEAVAKGVDDGDDVSSSRRAVWLESKKVLRLAVPISLSNVIAFGGSLVTTAQVGHLGSLELSAITLARSVFHVTGLSLVVGMASAVETFCGQAHGAGQHRVLGVVLQRAVLLCLLTACLPLALWARAEDLMLAIGQKPEVASLAARYVRLLGPALGCWGVSACIRDYLASQGVVTPQTLVAAAYTAAAPLVNHLCIYTAGWGMVGAAVAYNILQALELLLMLAAMAWMHLRRQTPATRTWGGFSGQALRGWGGYLKVALPSAAAICLDWWTYEAVILIAGGLPDAHVQLGAMGLAFDTHALLFMVVDGFSSATSTRVSNQLGAGHGSGARFSGLVALGLGVAAPLAGSGALLALPRQWAGLYTRDRAIIALVARLMPLLTVSNLADAVASVTSGLLRGAGRQELAFKVNLAAYWLLGLPSAALLALRYGAGAQGLWAAMGCASAVQASVLLGCVLRFDWPQEAARAQHRVAAEAAVAEAGGYGIIGGGGHATHAPGGAEEAGEGQGEEERAALLGRRGSVDGGAGAGGLGRGVPRQPLHQGLDSRHGTHEPVLTSEHVV</sequence>
<keyword evidence="3 6" id="KW-0812">Transmembrane</keyword>
<accession>A0A835YGV2</accession>
<dbReference type="EMBL" id="JAEHOE010000001">
    <property type="protein sequence ID" value="KAG2501547.1"/>
    <property type="molecule type" value="Genomic_DNA"/>
</dbReference>